<dbReference type="EMBL" id="JBHUCP010000025">
    <property type="protein sequence ID" value="MFD1533651.1"/>
    <property type="molecule type" value="Genomic_DNA"/>
</dbReference>
<accession>A0ABW4FVI1</accession>
<keyword evidence="3" id="KW-1185">Reference proteome</keyword>
<dbReference type="RefSeq" id="WP_343985805.1">
    <property type="nucleotide sequence ID" value="NZ_BAAAJG010000026.1"/>
</dbReference>
<reference evidence="3" key="1">
    <citation type="journal article" date="2019" name="Int. J. Syst. Evol. Microbiol.">
        <title>The Global Catalogue of Microorganisms (GCM) 10K type strain sequencing project: providing services to taxonomists for standard genome sequencing and annotation.</title>
        <authorList>
            <consortium name="The Broad Institute Genomics Platform"/>
            <consortium name="The Broad Institute Genome Sequencing Center for Infectious Disease"/>
            <person name="Wu L."/>
            <person name="Ma J."/>
        </authorList>
    </citation>
    <scope>NUCLEOTIDE SEQUENCE [LARGE SCALE GENOMIC DNA]</scope>
    <source>
        <strain evidence="3">JCM 12165</strain>
    </source>
</reference>
<dbReference type="Proteomes" id="UP001597145">
    <property type="component" value="Unassembled WGS sequence"/>
</dbReference>
<dbReference type="Pfam" id="PF06722">
    <property type="entry name" value="EryCIII-like_C"/>
    <property type="match status" value="1"/>
</dbReference>
<dbReference type="PANTHER" id="PTHR21015:SF22">
    <property type="entry name" value="GLYCOSYLTRANSFERASE"/>
    <property type="match status" value="1"/>
</dbReference>
<organism evidence="2 3">
    <name type="scientific">Pseudonocardia aurantiaca</name>
    <dbReference type="NCBI Taxonomy" id="75290"/>
    <lineage>
        <taxon>Bacteria</taxon>
        <taxon>Bacillati</taxon>
        <taxon>Actinomycetota</taxon>
        <taxon>Actinomycetes</taxon>
        <taxon>Pseudonocardiales</taxon>
        <taxon>Pseudonocardiaceae</taxon>
        <taxon>Pseudonocardia</taxon>
    </lineage>
</organism>
<comment type="caution">
    <text evidence="2">The sequence shown here is derived from an EMBL/GenBank/DDBJ whole genome shotgun (WGS) entry which is preliminary data.</text>
</comment>
<name>A0ABW4FVI1_9PSEU</name>
<dbReference type="Gene3D" id="3.40.50.2000">
    <property type="entry name" value="Glycogen Phosphorylase B"/>
    <property type="match status" value="2"/>
</dbReference>
<feature type="domain" description="Erythromycin biosynthesis protein CIII-like C-terminal" evidence="1">
    <location>
        <begin position="312"/>
        <end position="420"/>
    </location>
</feature>
<evidence type="ECO:0000313" key="3">
    <source>
        <dbReference type="Proteomes" id="UP001597145"/>
    </source>
</evidence>
<dbReference type="InterPro" id="IPR010610">
    <property type="entry name" value="EryCIII-like_C"/>
</dbReference>
<gene>
    <name evidence="2" type="ORF">ACFSCY_29930</name>
</gene>
<evidence type="ECO:0000313" key="2">
    <source>
        <dbReference type="EMBL" id="MFD1533651.1"/>
    </source>
</evidence>
<dbReference type="PANTHER" id="PTHR21015">
    <property type="entry name" value="UDP-N-ACETYLGLUCOSAMINE--N-ACETYLMURAMYL-(PENTAPEPTIDE) PYROPHOSPHORYL-UNDECAPRENOL N-ACETYLGLUCOSAMINE TRANSFERASE 1"/>
    <property type="match status" value="1"/>
</dbReference>
<proteinExistence type="predicted"/>
<evidence type="ECO:0000259" key="1">
    <source>
        <dbReference type="Pfam" id="PF06722"/>
    </source>
</evidence>
<dbReference type="CDD" id="cd03784">
    <property type="entry name" value="GT1_Gtf-like"/>
    <property type="match status" value="1"/>
</dbReference>
<dbReference type="InterPro" id="IPR002213">
    <property type="entry name" value="UDP_glucos_trans"/>
</dbReference>
<protein>
    <submittedName>
        <fullName evidence="2">Glycosyltransferase</fullName>
    </submittedName>
</protein>
<dbReference type="SUPFAM" id="SSF53756">
    <property type="entry name" value="UDP-Glycosyltransferase/glycogen phosphorylase"/>
    <property type="match status" value="1"/>
</dbReference>
<sequence length="434" mass="47328">MTRIFLATMPVTTHVRPALPIARELVEKGHEVLWRCGRNFEEEISRTGASFAPVARHLDFDENSAVLATLDERRPGVPGFKKVVLRVFIESVPGHVDDIAPMLDAFRPDILFSDYSLLATPILANQRGVRTVLFVGGPLPLAGAGAPPPGSGLLPTTSPLGRFRDRSLCWLVTHVLFRDVQRALRRSLAGLGAPKVDTFFMNWPVQLADRYLVMTVPEFEYPRGDLPPVVEFVGPALPDRPASWVPPPWWPEVERARAVGTPVVLVTPGGAPTANPATLLHPTVTALADEDVLVVAETGNLAPDDVLPADRRPANLRLERSVPPTELLPMTDLMVTNGGYDSVQLSLAHGVPLVVTGVSDNRLEANNRVRWSGAGVFLKTWRPEPARLNAAVTEVLREPRYRTAAGRLRDSYARHPGARRAAEVILEVAGATTP</sequence>